<reference evidence="2 3" key="1">
    <citation type="journal article" date="2015" name="Genome Announc.">
        <title>Expanding the biotechnology potential of lactobacilli through comparative genomics of 213 strains and associated genera.</title>
        <authorList>
            <person name="Sun Z."/>
            <person name="Harris H.M."/>
            <person name="McCann A."/>
            <person name="Guo C."/>
            <person name="Argimon S."/>
            <person name="Zhang W."/>
            <person name="Yang X."/>
            <person name="Jeffery I.B."/>
            <person name="Cooney J.C."/>
            <person name="Kagawa T.F."/>
            <person name="Liu W."/>
            <person name="Song Y."/>
            <person name="Salvetti E."/>
            <person name="Wrobel A."/>
            <person name="Rasinkangas P."/>
            <person name="Parkhill J."/>
            <person name="Rea M.C."/>
            <person name="O'Sullivan O."/>
            <person name="Ritari J."/>
            <person name="Douillard F.P."/>
            <person name="Paul Ross R."/>
            <person name="Yang R."/>
            <person name="Briner A.E."/>
            <person name="Felis G.E."/>
            <person name="de Vos W.M."/>
            <person name="Barrangou R."/>
            <person name="Klaenhammer T.R."/>
            <person name="Caufield P.W."/>
            <person name="Cui Y."/>
            <person name="Zhang H."/>
            <person name="O'Toole P.W."/>
        </authorList>
    </citation>
    <scope>NUCLEOTIDE SEQUENCE [LARGE SCALE GENOMIC DNA]</scope>
    <source>
        <strain evidence="2 3">DSM 6035</strain>
    </source>
</reference>
<dbReference type="EMBL" id="AZGM01000020">
    <property type="protein sequence ID" value="KRM29767.1"/>
    <property type="molecule type" value="Genomic_DNA"/>
</dbReference>
<dbReference type="STRING" id="1423782.FD32_GL001166"/>
<dbReference type="GO" id="GO:0016530">
    <property type="term" value="F:metallochaperone activity"/>
    <property type="evidence" value="ECO:0007669"/>
    <property type="project" value="TreeGrafter"/>
</dbReference>
<keyword evidence="3" id="KW-1185">Reference proteome</keyword>
<sequence>MINYQKLSANRPILEVLSLLIDYPTEDTFTEANRTLIEQDKALSKDERRSLLEIFDQLAKPVLLKQQTNYTGLFEMNRRYTLYMSYYKMTDSRERGTVLAKLKMLYEMFGVAETTSELSDYLPLMLDFLAVGDFLDDPRRKDIQLALSVIEDGTYNLLKNAVIDSENPYIKLVKFIREIVGSSVETEVKTDAQ</sequence>
<name>A0A0R1XHS8_9LACO</name>
<accession>A0A0R1XHS8</accession>
<dbReference type="Pfam" id="PF02613">
    <property type="entry name" value="Nitrate_red_del"/>
    <property type="match status" value="1"/>
</dbReference>
<dbReference type="InterPro" id="IPR020945">
    <property type="entry name" value="DMSO/NO3_reduct_chaperone"/>
</dbReference>
<dbReference type="GO" id="GO:0051082">
    <property type="term" value="F:unfolded protein binding"/>
    <property type="evidence" value="ECO:0007669"/>
    <property type="project" value="InterPro"/>
</dbReference>
<dbReference type="InterPro" id="IPR036411">
    <property type="entry name" value="TorD-like_sf"/>
</dbReference>
<evidence type="ECO:0000256" key="1">
    <source>
        <dbReference type="ARBA" id="ARBA00023063"/>
    </source>
</evidence>
<dbReference type="SUPFAM" id="SSF89155">
    <property type="entry name" value="TorD-like"/>
    <property type="match status" value="1"/>
</dbReference>
<dbReference type="Proteomes" id="UP000051412">
    <property type="component" value="Unassembled WGS sequence"/>
</dbReference>
<dbReference type="PANTHER" id="PTHR43680">
    <property type="entry name" value="NITRATE REDUCTASE MOLYBDENUM COFACTOR ASSEMBLY CHAPERONE"/>
    <property type="match status" value="1"/>
</dbReference>
<keyword evidence="1" id="KW-0534">Nitrate assimilation</keyword>
<evidence type="ECO:0000313" key="3">
    <source>
        <dbReference type="Proteomes" id="UP000051412"/>
    </source>
</evidence>
<dbReference type="PATRIC" id="fig|1423782.4.peg.1217"/>
<dbReference type="Gene3D" id="1.10.3480.10">
    <property type="entry name" value="TorD-like"/>
    <property type="match status" value="1"/>
</dbReference>
<evidence type="ECO:0000313" key="2">
    <source>
        <dbReference type="EMBL" id="KRM29767.1"/>
    </source>
</evidence>
<proteinExistence type="predicted"/>
<dbReference type="NCBIfam" id="TIGR00684">
    <property type="entry name" value="narJ"/>
    <property type="match status" value="1"/>
</dbReference>
<comment type="caution">
    <text evidence="2">The sequence shown here is derived from an EMBL/GenBank/DDBJ whole genome shotgun (WGS) entry which is preliminary data.</text>
</comment>
<dbReference type="RefSeq" id="WP_047769607.1">
    <property type="nucleotide sequence ID" value="NZ_AZGM01000020.1"/>
</dbReference>
<organism evidence="2 3">
    <name type="scientific">Limosilactobacillus panis DSM 6035</name>
    <dbReference type="NCBI Taxonomy" id="1423782"/>
    <lineage>
        <taxon>Bacteria</taxon>
        <taxon>Bacillati</taxon>
        <taxon>Bacillota</taxon>
        <taxon>Bacilli</taxon>
        <taxon>Lactobacillales</taxon>
        <taxon>Lactobacillaceae</taxon>
        <taxon>Limosilactobacillus</taxon>
    </lineage>
</organism>
<dbReference type="InterPro" id="IPR003765">
    <property type="entry name" value="NO3_reductase_chaperone_NarJ"/>
</dbReference>
<gene>
    <name evidence="2" type="ORF">FD32_GL001166</name>
</gene>
<dbReference type="PANTHER" id="PTHR43680:SF2">
    <property type="entry name" value="NITRATE REDUCTASE MOLYBDENUM COFACTOR ASSEMBLY CHAPERONE NARJ"/>
    <property type="match status" value="1"/>
</dbReference>
<dbReference type="GO" id="GO:0051131">
    <property type="term" value="P:chaperone-mediated protein complex assembly"/>
    <property type="evidence" value="ECO:0007669"/>
    <property type="project" value="InterPro"/>
</dbReference>
<dbReference type="OrthoDB" id="5296272at2"/>
<dbReference type="AlphaFoldDB" id="A0A0R1XHS8"/>
<protein>
    <submittedName>
        <fullName evidence="2">Nitrate reductase</fullName>
    </submittedName>
</protein>
<dbReference type="GO" id="GO:0042128">
    <property type="term" value="P:nitrate assimilation"/>
    <property type="evidence" value="ECO:0007669"/>
    <property type="project" value="UniProtKB-KW"/>
</dbReference>